<accession>A0A5S5C0I8</accession>
<keyword evidence="1" id="KW-0732">Signal</keyword>
<dbReference type="OrthoDB" id="942536at2"/>
<evidence type="ECO:0000313" key="3">
    <source>
        <dbReference type="EMBL" id="TYP72797.1"/>
    </source>
</evidence>
<dbReference type="Proteomes" id="UP000324376">
    <property type="component" value="Unassembled WGS sequence"/>
</dbReference>
<gene>
    <name evidence="3" type="ORF">BD809_10645</name>
</gene>
<comment type="caution">
    <text evidence="3">The sequence shown here is derived from an EMBL/GenBank/DDBJ whole genome shotgun (WGS) entry which is preliminary data.</text>
</comment>
<name>A0A5S5C0I8_9FLAO</name>
<feature type="chain" id="PRO_5024392511" evidence="1">
    <location>
        <begin position="23"/>
        <end position="239"/>
    </location>
</feature>
<feature type="signal peptide" evidence="1">
    <location>
        <begin position="1"/>
        <end position="22"/>
    </location>
</feature>
<evidence type="ECO:0000313" key="4">
    <source>
        <dbReference type="Proteomes" id="UP000324376"/>
    </source>
</evidence>
<dbReference type="EMBL" id="VNHU01000006">
    <property type="protein sequence ID" value="TYP72797.1"/>
    <property type="molecule type" value="Genomic_DNA"/>
</dbReference>
<dbReference type="AlphaFoldDB" id="A0A5S5C0I8"/>
<dbReference type="InterPro" id="IPR021255">
    <property type="entry name" value="DUF2807"/>
</dbReference>
<reference evidence="3 4" key="1">
    <citation type="submission" date="2019-07" db="EMBL/GenBank/DDBJ databases">
        <title>Genomic Encyclopedia of Archaeal and Bacterial Type Strains, Phase II (KMG-II): from individual species to whole genera.</title>
        <authorList>
            <person name="Goeker M."/>
        </authorList>
    </citation>
    <scope>NUCLEOTIDE SEQUENCE [LARGE SCALE GENOMIC DNA]</scope>
    <source>
        <strain evidence="3 4">DSM 17527</strain>
    </source>
</reference>
<proteinExistence type="predicted"/>
<evidence type="ECO:0000259" key="2">
    <source>
        <dbReference type="Pfam" id="PF10988"/>
    </source>
</evidence>
<dbReference type="Gene3D" id="2.160.20.120">
    <property type="match status" value="1"/>
</dbReference>
<feature type="domain" description="Putative auto-transporter adhesin head GIN" evidence="2">
    <location>
        <begin position="43"/>
        <end position="223"/>
    </location>
</feature>
<dbReference type="Pfam" id="PF10988">
    <property type="entry name" value="DUF2807"/>
    <property type="match status" value="1"/>
</dbReference>
<protein>
    <submittedName>
        <fullName evidence="3">Putative autotransporter adhesin-like protein</fullName>
    </submittedName>
</protein>
<keyword evidence="4" id="KW-1185">Reference proteome</keyword>
<evidence type="ECO:0000256" key="1">
    <source>
        <dbReference type="SAM" id="SignalP"/>
    </source>
</evidence>
<sequence>MTTLAKILVTLCLTLVCCSCNIPFNGVKGTGKVIQTERAISQPFNRIKASSGLDVILSKDIDNKIIIDANENLHDLIDIYVKDKTLVIKSEENIYSADQKSVLISYETLEEIAVNSGASVTSTQVIEQPKMKLSATSGADIELEIKSESLTTSATSGAFIEISGMVNSHKVSATSGAVIKAKEVLSLVTEAKATSGASVKVHAKNEFNGRATSGASVRYFGAPEKVSEVDNSGGNVSRN</sequence>
<dbReference type="RefSeq" id="WP_148782834.1">
    <property type="nucleotide sequence ID" value="NZ_VNHU01000006.1"/>
</dbReference>
<organism evidence="3 4">
    <name type="scientific">Aquimarina intermedia</name>
    <dbReference type="NCBI Taxonomy" id="350814"/>
    <lineage>
        <taxon>Bacteria</taxon>
        <taxon>Pseudomonadati</taxon>
        <taxon>Bacteroidota</taxon>
        <taxon>Flavobacteriia</taxon>
        <taxon>Flavobacteriales</taxon>
        <taxon>Flavobacteriaceae</taxon>
        <taxon>Aquimarina</taxon>
    </lineage>
</organism>